<feature type="signal peptide" evidence="5">
    <location>
        <begin position="1"/>
        <end position="24"/>
    </location>
</feature>
<feature type="region of interest" description="Disordered" evidence="4">
    <location>
        <begin position="236"/>
        <end position="256"/>
    </location>
</feature>
<feature type="region of interest" description="Disordered" evidence="4">
    <location>
        <begin position="447"/>
        <end position="498"/>
    </location>
</feature>
<evidence type="ECO:0000259" key="6">
    <source>
        <dbReference type="Pfam" id="PF00675"/>
    </source>
</evidence>
<evidence type="ECO:0000256" key="3">
    <source>
        <dbReference type="RuleBase" id="RU004447"/>
    </source>
</evidence>
<name>A0A8F6TWE3_9RHOB</name>
<dbReference type="Proteomes" id="UP000825009">
    <property type="component" value="Chromosome"/>
</dbReference>
<dbReference type="PANTHER" id="PTHR43690">
    <property type="entry name" value="NARDILYSIN"/>
    <property type="match status" value="1"/>
</dbReference>
<feature type="domain" description="Peptidase M16 C-terminal" evidence="7">
    <location>
        <begin position="193"/>
        <end position="379"/>
    </location>
</feature>
<evidence type="ECO:0000313" key="9">
    <source>
        <dbReference type="Proteomes" id="UP000825009"/>
    </source>
</evidence>
<dbReference type="GO" id="GO:0004222">
    <property type="term" value="F:metalloendopeptidase activity"/>
    <property type="evidence" value="ECO:0007669"/>
    <property type="project" value="InterPro"/>
</dbReference>
<protein>
    <submittedName>
        <fullName evidence="8">Insulinase family protein</fullName>
    </submittedName>
</protein>
<dbReference type="GO" id="GO:0006508">
    <property type="term" value="P:proteolysis"/>
    <property type="evidence" value="ECO:0007669"/>
    <property type="project" value="InterPro"/>
</dbReference>
<dbReference type="InterPro" id="IPR007863">
    <property type="entry name" value="Peptidase_M16_C"/>
</dbReference>
<feature type="chain" id="PRO_5034029799" evidence="5">
    <location>
        <begin position="25"/>
        <end position="498"/>
    </location>
</feature>
<dbReference type="Pfam" id="PF00675">
    <property type="entry name" value="Peptidase_M16"/>
    <property type="match status" value="1"/>
</dbReference>
<reference evidence="8 9" key="1">
    <citation type="submission" date="2021-07" db="EMBL/GenBank/DDBJ databases">
        <title>A novel Jannaschia species isolated from marine dinoflagellate Ceratoperidinium margalefii.</title>
        <authorList>
            <person name="Jiang Y."/>
            <person name="Li Z."/>
        </authorList>
    </citation>
    <scope>NUCLEOTIDE SEQUENCE [LARGE SCALE GENOMIC DNA]</scope>
    <source>
        <strain evidence="8 9">J12C1-MA-4</strain>
    </source>
</reference>
<dbReference type="InterPro" id="IPR011765">
    <property type="entry name" value="Pept_M16_N"/>
</dbReference>
<evidence type="ECO:0000256" key="2">
    <source>
        <dbReference type="ARBA" id="ARBA00022723"/>
    </source>
</evidence>
<keyword evidence="9" id="KW-1185">Reference proteome</keyword>
<dbReference type="InterPro" id="IPR050626">
    <property type="entry name" value="Peptidase_M16"/>
</dbReference>
<organism evidence="8 9">
    <name type="scientific">Gymnodinialimonas ceratoperidinii</name>
    <dbReference type="NCBI Taxonomy" id="2856823"/>
    <lineage>
        <taxon>Bacteria</taxon>
        <taxon>Pseudomonadati</taxon>
        <taxon>Pseudomonadota</taxon>
        <taxon>Alphaproteobacteria</taxon>
        <taxon>Rhodobacterales</taxon>
        <taxon>Paracoccaceae</taxon>
        <taxon>Gymnodinialimonas</taxon>
    </lineage>
</organism>
<evidence type="ECO:0000259" key="7">
    <source>
        <dbReference type="Pfam" id="PF05193"/>
    </source>
</evidence>
<keyword evidence="5" id="KW-0732">Signal</keyword>
<sequence>MIRPHLAGLGLAIGLTALPLAANAAGEVTEFTLDNGMQVVVIEDHRTAAVTHMVWYRAGSADEQPGQSGIAHFLEHLMFKATDDLESREFSRIVEENGGSDNAFTSWDYTAYHQRVAADRLGLMMEMEADRMRDLVLAEDEVVTERQVILEERAQRTDTSPGALFNEQLAAATYLNHPYGRPIIGWRHEMEELSLQDARDWYERHYHPNNAILVVAGDATPDEVRALAEEHYGAIPANPDIEAQETRERPSEPPHIAQRRVIYEDARVANPYVSINYLAPERNAGAQEEAAALTLLAEILAGSGFTSVLPREMQLEDERSLFVGAYYGGTSLDETTFTLINMPLPGTSLEQAEDHILAEVDEFLEEGIDPAQFERIMFQIEAARIYEEDDAAGLARAYGAALASGLTVADVQAWPDVLAATTIDDVMEIARELFAEEATTIGYLMQPSPDEAAEPEADAAAAAASQPTAEPEDAAEAGADGADASTPETAPMTEEVSQ</sequence>
<dbReference type="Pfam" id="PF05193">
    <property type="entry name" value="Peptidase_M16_C"/>
    <property type="match status" value="1"/>
</dbReference>
<comment type="similarity">
    <text evidence="1 3">Belongs to the peptidase M16 family.</text>
</comment>
<evidence type="ECO:0000313" key="8">
    <source>
        <dbReference type="EMBL" id="QXT40181.1"/>
    </source>
</evidence>
<dbReference type="AlphaFoldDB" id="A0A8F6TWE3"/>
<feature type="domain" description="Peptidase M16 N-terminal" evidence="6">
    <location>
        <begin position="39"/>
        <end position="185"/>
    </location>
</feature>
<evidence type="ECO:0000256" key="5">
    <source>
        <dbReference type="SAM" id="SignalP"/>
    </source>
</evidence>
<dbReference type="GO" id="GO:0046872">
    <property type="term" value="F:metal ion binding"/>
    <property type="evidence" value="ECO:0007669"/>
    <property type="project" value="UniProtKB-KW"/>
</dbReference>
<keyword evidence="2" id="KW-0479">Metal-binding</keyword>
<dbReference type="InterPro" id="IPR001431">
    <property type="entry name" value="Pept_M16_Zn_BS"/>
</dbReference>
<proteinExistence type="inferred from homology"/>
<evidence type="ECO:0000256" key="1">
    <source>
        <dbReference type="ARBA" id="ARBA00007261"/>
    </source>
</evidence>
<gene>
    <name evidence="8" type="ORF">KYE46_02680</name>
</gene>
<feature type="compositionally biased region" description="Low complexity" evidence="4">
    <location>
        <begin position="458"/>
        <end position="469"/>
    </location>
</feature>
<dbReference type="RefSeq" id="WP_219003276.1">
    <property type="nucleotide sequence ID" value="NZ_CP079194.1"/>
</dbReference>
<dbReference type="PROSITE" id="PS00143">
    <property type="entry name" value="INSULINASE"/>
    <property type="match status" value="1"/>
</dbReference>
<accession>A0A8F6TWE3</accession>
<dbReference type="EMBL" id="CP079194">
    <property type="protein sequence ID" value="QXT40181.1"/>
    <property type="molecule type" value="Genomic_DNA"/>
</dbReference>
<dbReference type="PANTHER" id="PTHR43690:SF17">
    <property type="entry name" value="PROTEIN YHJJ"/>
    <property type="match status" value="1"/>
</dbReference>
<dbReference type="KEGG" id="gce:KYE46_02680"/>
<evidence type="ECO:0000256" key="4">
    <source>
        <dbReference type="SAM" id="MobiDB-lite"/>
    </source>
</evidence>